<organism evidence="2 3">
    <name type="scientific">Candidatus Segetimicrobium genomatis</name>
    <dbReference type="NCBI Taxonomy" id="2569760"/>
    <lineage>
        <taxon>Bacteria</taxon>
        <taxon>Bacillati</taxon>
        <taxon>Candidatus Sysuimicrobiota</taxon>
        <taxon>Candidatus Sysuimicrobiia</taxon>
        <taxon>Candidatus Sysuimicrobiales</taxon>
        <taxon>Candidatus Segetimicrobiaceae</taxon>
        <taxon>Candidatus Segetimicrobium</taxon>
    </lineage>
</organism>
<dbReference type="PANTHER" id="PTHR37815:SF3">
    <property type="entry name" value="UPF0397 PROTEIN SPR0429"/>
    <property type="match status" value="1"/>
</dbReference>
<dbReference type="Pfam" id="PF07155">
    <property type="entry name" value="ECF-ribofla_trS"/>
    <property type="match status" value="1"/>
</dbReference>
<protein>
    <submittedName>
        <fullName evidence="2">ECF transporter S component</fullName>
    </submittedName>
</protein>
<dbReference type="EMBL" id="VBAL01000124">
    <property type="protein sequence ID" value="TMJ00128.1"/>
    <property type="molecule type" value="Genomic_DNA"/>
</dbReference>
<feature type="transmembrane region" description="Helical" evidence="1">
    <location>
        <begin position="63"/>
        <end position="85"/>
    </location>
</feature>
<comment type="caution">
    <text evidence="2">The sequence shown here is derived from an EMBL/GenBank/DDBJ whole genome shotgun (WGS) entry which is preliminary data.</text>
</comment>
<evidence type="ECO:0000313" key="3">
    <source>
        <dbReference type="Proteomes" id="UP000319353"/>
    </source>
</evidence>
<evidence type="ECO:0000313" key="2">
    <source>
        <dbReference type="EMBL" id="TMJ00128.1"/>
    </source>
</evidence>
<dbReference type="Gene3D" id="1.10.1760.20">
    <property type="match status" value="1"/>
</dbReference>
<dbReference type="Proteomes" id="UP000319353">
    <property type="component" value="Unassembled WGS sequence"/>
</dbReference>
<reference evidence="2 3" key="1">
    <citation type="journal article" date="2019" name="Nat. Microbiol.">
        <title>Mediterranean grassland soil C-N compound turnover is dependent on rainfall and depth, and is mediated by genomically divergent microorganisms.</title>
        <authorList>
            <person name="Diamond S."/>
            <person name="Andeer P.F."/>
            <person name="Li Z."/>
            <person name="Crits-Christoph A."/>
            <person name="Burstein D."/>
            <person name="Anantharaman K."/>
            <person name="Lane K.R."/>
            <person name="Thomas B.C."/>
            <person name="Pan C."/>
            <person name="Northen T.R."/>
            <person name="Banfield J.F."/>
        </authorList>
    </citation>
    <scope>NUCLEOTIDE SEQUENCE [LARGE SCALE GENOMIC DNA]</scope>
    <source>
        <strain evidence="2">NP_4</strain>
    </source>
</reference>
<evidence type="ECO:0000256" key="1">
    <source>
        <dbReference type="SAM" id="Phobius"/>
    </source>
</evidence>
<keyword evidence="1" id="KW-1133">Transmembrane helix</keyword>
<keyword evidence="1" id="KW-0472">Membrane</keyword>
<gene>
    <name evidence="2" type="ORF">E6H01_10255</name>
</gene>
<dbReference type="AlphaFoldDB" id="A0A537KWK6"/>
<proteinExistence type="predicted"/>
<sequence length="197" mass="20074">MPPGRPSSGVFCFCAKPQTKEVEIVRTRELAAAAIFAAVTFAVTRYTVIPIPATKGYFNLGEVAIYVAAIAFGPVVGAVAGAVGSALADVAAAAPQFALFTFVIKGIEGFIVGRLAGSTTAANLRATISGGVWMVLGYFLAETLFARFLGIAATSAAAVGAALAELPFNIVQVVAGVIVAALVAVRLRGVAREQAAR</sequence>
<feature type="transmembrane region" description="Helical" evidence="1">
    <location>
        <begin position="97"/>
        <end position="116"/>
    </location>
</feature>
<dbReference type="GO" id="GO:0016020">
    <property type="term" value="C:membrane"/>
    <property type="evidence" value="ECO:0007669"/>
    <property type="project" value="InterPro"/>
</dbReference>
<dbReference type="InterPro" id="IPR009825">
    <property type="entry name" value="ECF_substrate-spec-like"/>
</dbReference>
<keyword evidence="1" id="KW-0812">Transmembrane</keyword>
<dbReference type="PANTHER" id="PTHR37815">
    <property type="entry name" value="UPF0397 PROTEIN BC_2624-RELATED"/>
    <property type="match status" value="1"/>
</dbReference>
<accession>A0A537KWK6</accession>
<name>A0A537KWK6_9BACT</name>
<feature type="transmembrane region" description="Helical" evidence="1">
    <location>
        <begin position="30"/>
        <end position="51"/>
    </location>
</feature>
<feature type="transmembrane region" description="Helical" evidence="1">
    <location>
        <begin position="122"/>
        <end position="141"/>
    </location>
</feature>
<feature type="transmembrane region" description="Helical" evidence="1">
    <location>
        <begin position="170"/>
        <end position="187"/>
    </location>
</feature>